<evidence type="ECO:0000313" key="16">
    <source>
        <dbReference type="Proteomes" id="UP000316371"/>
    </source>
</evidence>
<keyword evidence="6 13" id="KW-0812">Transmembrane</keyword>
<evidence type="ECO:0000256" key="7">
    <source>
        <dbReference type="ARBA" id="ARBA00022741"/>
    </source>
</evidence>
<dbReference type="PROSITE" id="PS50109">
    <property type="entry name" value="HIS_KIN"/>
    <property type="match status" value="1"/>
</dbReference>
<dbReference type="SUPFAM" id="SSF55874">
    <property type="entry name" value="ATPase domain of HSP90 chaperone/DNA topoisomerase II/histidine kinase"/>
    <property type="match status" value="1"/>
</dbReference>
<dbReference type="PANTHER" id="PTHR45569:SF1">
    <property type="entry name" value="SENSOR PROTEIN KDPD"/>
    <property type="match status" value="1"/>
</dbReference>
<reference evidence="15 16" key="1">
    <citation type="submission" date="2019-07" db="EMBL/GenBank/DDBJ databases">
        <title>Novel species of Flavobacterium.</title>
        <authorList>
            <person name="Liu Q."/>
            <person name="Xin Y.-H."/>
        </authorList>
    </citation>
    <scope>NUCLEOTIDE SEQUENCE [LARGE SCALE GENOMIC DNA]</scope>
    <source>
        <strain evidence="15 16">LB1R34</strain>
    </source>
</reference>
<dbReference type="InterPro" id="IPR036097">
    <property type="entry name" value="HisK_dim/P_sf"/>
</dbReference>
<evidence type="ECO:0000256" key="11">
    <source>
        <dbReference type="ARBA" id="ARBA00023012"/>
    </source>
</evidence>
<keyword evidence="8 15" id="KW-0418">Kinase</keyword>
<keyword evidence="7" id="KW-0547">Nucleotide-binding</keyword>
<dbReference type="CDD" id="cd00075">
    <property type="entry name" value="HATPase"/>
    <property type="match status" value="1"/>
</dbReference>
<dbReference type="Gene3D" id="1.20.120.620">
    <property type="entry name" value="Backbone structure of the membrane domain of e. Coli histidine kinase receptor kdpd"/>
    <property type="match status" value="1"/>
</dbReference>
<evidence type="ECO:0000259" key="14">
    <source>
        <dbReference type="PROSITE" id="PS50109"/>
    </source>
</evidence>
<dbReference type="PANTHER" id="PTHR45569">
    <property type="entry name" value="SENSOR PROTEIN KDPD"/>
    <property type="match status" value="1"/>
</dbReference>
<dbReference type="SMART" id="SM00388">
    <property type="entry name" value="HisKA"/>
    <property type="match status" value="1"/>
</dbReference>
<keyword evidence="10 13" id="KW-1133">Transmembrane helix</keyword>
<comment type="caution">
    <text evidence="15">The sequence shown here is derived from an EMBL/GenBank/DDBJ whole genome shotgun (WGS) entry which is preliminary data.</text>
</comment>
<dbReference type="AlphaFoldDB" id="A0A553DXZ6"/>
<comment type="catalytic activity">
    <reaction evidence="1">
        <text>ATP + protein L-histidine = ADP + protein N-phospho-L-histidine.</text>
        <dbReference type="EC" id="2.7.13.3"/>
    </reaction>
</comment>
<evidence type="ECO:0000256" key="13">
    <source>
        <dbReference type="SAM" id="Phobius"/>
    </source>
</evidence>
<dbReference type="Gene3D" id="1.10.287.130">
    <property type="match status" value="1"/>
</dbReference>
<evidence type="ECO:0000256" key="1">
    <source>
        <dbReference type="ARBA" id="ARBA00000085"/>
    </source>
</evidence>
<dbReference type="PRINTS" id="PR00344">
    <property type="entry name" value="BCTRLSENSOR"/>
</dbReference>
<protein>
    <recommendedName>
        <fullName evidence="3">histidine kinase</fullName>
        <ecNumber evidence="3">2.7.13.3</ecNumber>
    </recommendedName>
</protein>
<dbReference type="GO" id="GO:0005886">
    <property type="term" value="C:plasma membrane"/>
    <property type="evidence" value="ECO:0007669"/>
    <property type="project" value="TreeGrafter"/>
</dbReference>
<feature type="transmembrane region" description="Helical" evidence="13">
    <location>
        <begin position="92"/>
        <end position="111"/>
    </location>
</feature>
<name>A0A553DXZ6_9FLAO</name>
<dbReference type="OrthoDB" id="9804645at2"/>
<dbReference type="InterPro" id="IPR004358">
    <property type="entry name" value="Sig_transdc_His_kin-like_C"/>
</dbReference>
<keyword evidence="11" id="KW-0902">Two-component regulatory system</keyword>
<keyword evidence="16" id="KW-1185">Reference proteome</keyword>
<comment type="subcellular location">
    <subcellularLocation>
        <location evidence="2">Membrane</location>
        <topology evidence="2">Multi-pass membrane protein</topology>
    </subcellularLocation>
</comment>
<dbReference type="Pfam" id="PF00512">
    <property type="entry name" value="HisKA"/>
    <property type="match status" value="1"/>
</dbReference>
<feature type="transmembrane region" description="Helical" evidence="13">
    <location>
        <begin position="61"/>
        <end position="80"/>
    </location>
</feature>
<keyword evidence="4" id="KW-0597">Phosphoprotein</keyword>
<dbReference type="SUPFAM" id="SSF47384">
    <property type="entry name" value="Homodimeric domain of signal transducing histidine kinase"/>
    <property type="match status" value="1"/>
</dbReference>
<evidence type="ECO:0000256" key="12">
    <source>
        <dbReference type="ARBA" id="ARBA00023136"/>
    </source>
</evidence>
<dbReference type="EMBL" id="VJZT01000013">
    <property type="protein sequence ID" value="TRX37562.1"/>
    <property type="molecule type" value="Genomic_DNA"/>
</dbReference>
<dbReference type="EC" id="2.7.13.3" evidence="3"/>
<evidence type="ECO:0000256" key="9">
    <source>
        <dbReference type="ARBA" id="ARBA00022840"/>
    </source>
</evidence>
<dbReference type="InterPro" id="IPR005467">
    <property type="entry name" value="His_kinase_dom"/>
</dbReference>
<evidence type="ECO:0000256" key="3">
    <source>
        <dbReference type="ARBA" id="ARBA00012438"/>
    </source>
</evidence>
<keyword evidence="12 13" id="KW-0472">Membrane</keyword>
<keyword evidence="5" id="KW-0808">Transferase</keyword>
<dbReference type="Gene3D" id="3.30.565.10">
    <property type="entry name" value="Histidine kinase-like ATPase, C-terminal domain"/>
    <property type="match status" value="1"/>
</dbReference>
<dbReference type="GO" id="GO:0005524">
    <property type="term" value="F:ATP binding"/>
    <property type="evidence" value="ECO:0007669"/>
    <property type="project" value="UniProtKB-KW"/>
</dbReference>
<dbReference type="InterPro" id="IPR052023">
    <property type="entry name" value="Histidine_kinase_KdpD"/>
</dbReference>
<dbReference type="Pfam" id="PF13493">
    <property type="entry name" value="DUF4118"/>
    <property type="match status" value="1"/>
</dbReference>
<accession>A0A553DXZ6</accession>
<evidence type="ECO:0000256" key="4">
    <source>
        <dbReference type="ARBA" id="ARBA00022553"/>
    </source>
</evidence>
<evidence type="ECO:0000256" key="5">
    <source>
        <dbReference type="ARBA" id="ARBA00022679"/>
    </source>
</evidence>
<dbReference type="Proteomes" id="UP000316371">
    <property type="component" value="Unassembled WGS sequence"/>
</dbReference>
<sequence length="371" mass="42163">MKMTILYKKNAASQYMISFVSVLVVSLVSLIVRDAIDYKIIGYVLLVLVSLLAIFLEIKPVLLGALLSALALDYLFIKPYHTLHIDNTEDALLLIMFFIIALINAVLTNNFKRMQHAIHIKETRASTMKLYNTMLDSLSHELRTPIAAILGSIDMLQQKDIHLSEDKQQKLLFEIEKASMKLNYQVENLLNMSRLESGVIQPKLDWCDVKEIIYNVCNRISEETKDHKITYKIDENLPLFKLDYGLMEQIIYNLVYNCSQHTPKGVNIVIQAQYDVDADYDHHVDLIKKCIITVSDDGHGFPSDEIDRAFDKFYRFKNSKTGGTGLGLSIVKGFVEAQNGSITLENAENDGAVFTLEFHVDCMAINSLKNE</sequence>
<organism evidence="15 16">
    <name type="scientific">Flavobacterium restrictum</name>
    <dbReference type="NCBI Taxonomy" id="2594428"/>
    <lineage>
        <taxon>Bacteria</taxon>
        <taxon>Pseudomonadati</taxon>
        <taxon>Bacteroidota</taxon>
        <taxon>Flavobacteriia</taxon>
        <taxon>Flavobacteriales</taxon>
        <taxon>Flavobacteriaceae</taxon>
        <taxon>Flavobacterium</taxon>
    </lineage>
</organism>
<feature type="transmembrane region" description="Helical" evidence="13">
    <location>
        <begin position="12"/>
        <end position="32"/>
    </location>
</feature>
<keyword evidence="9" id="KW-0067">ATP-binding</keyword>
<gene>
    <name evidence="15" type="ORF">FNW21_12315</name>
</gene>
<evidence type="ECO:0000256" key="2">
    <source>
        <dbReference type="ARBA" id="ARBA00004141"/>
    </source>
</evidence>
<dbReference type="CDD" id="cd00082">
    <property type="entry name" value="HisKA"/>
    <property type="match status" value="1"/>
</dbReference>
<dbReference type="InterPro" id="IPR036890">
    <property type="entry name" value="HATPase_C_sf"/>
</dbReference>
<dbReference type="InterPro" id="IPR038318">
    <property type="entry name" value="KdpD_sf"/>
</dbReference>
<proteinExistence type="predicted"/>
<feature type="domain" description="Histidine kinase" evidence="14">
    <location>
        <begin position="137"/>
        <end position="362"/>
    </location>
</feature>
<evidence type="ECO:0000256" key="8">
    <source>
        <dbReference type="ARBA" id="ARBA00022777"/>
    </source>
</evidence>
<dbReference type="InterPro" id="IPR003661">
    <property type="entry name" value="HisK_dim/P_dom"/>
</dbReference>
<dbReference type="InterPro" id="IPR003594">
    <property type="entry name" value="HATPase_dom"/>
</dbReference>
<evidence type="ECO:0000256" key="6">
    <source>
        <dbReference type="ARBA" id="ARBA00022692"/>
    </source>
</evidence>
<dbReference type="GO" id="GO:0000155">
    <property type="term" value="F:phosphorelay sensor kinase activity"/>
    <property type="evidence" value="ECO:0007669"/>
    <property type="project" value="InterPro"/>
</dbReference>
<evidence type="ECO:0000313" key="15">
    <source>
        <dbReference type="EMBL" id="TRX37562.1"/>
    </source>
</evidence>
<evidence type="ECO:0000256" key="10">
    <source>
        <dbReference type="ARBA" id="ARBA00022989"/>
    </source>
</evidence>
<dbReference type="InterPro" id="IPR025201">
    <property type="entry name" value="KdpD_TM"/>
</dbReference>
<dbReference type="SMART" id="SM00387">
    <property type="entry name" value="HATPase_c"/>
    <property type="match status" value="1"/>
</dbReference>
<dbReference type="Pfam" id="PF02518">
    <property type="entry name" value="HATPase_c"/>
    <property type="match status" value="1"/>
</dbReference>